<evidence type="ECO:0000313" key="2">
    <source>
        <dbReference type="EMBL" id="MXO53891.1"/>
    </source>
</evidence>
<reference evidence="2 3" key="1">
    <citation type="submission" date="2019-12" db="EMBL/GenBank/DDBJ databases">
        <title>Genomic-based taxomic classification of the family Erythrobacteraceae.</title>
        <authorList>
            <person name="Xu L."/>
        </authorList>
    </citation>
    <scope>NUCLEOTIDE SEQUENCE [LARGE SCALE GENOMIC DNA]</scope>
    <source>
        <strain evidence="2 3">JCM 17468</strain>
    </source>
</reference>
<keyword evidence="1" id="KW-1133">Transmembrane helix</keyword>
<comment type="caution">
    <text evidence="2">The sequence shown here is derived from an EMBL/GenBank/DDBJ whole genome shotgun (WGS) entry which is preliminary data.</text>
</comment>
<feature type="transmembrane region" description="Helical" evidence="1">
    <location>
        <begin position="51"/>
        <end position="74"/>
    </location>
</feature>
<feature type="transmembrane region" description="Helical" evidence="1">
    <location>
        <begin position="6"/>
        <end position="30"/>
    </location>
</feature>
<dbReference type="EMBL" id="WTYD01000001">
    <property type="protein sequence ID" value="MXO53891.1"/>
    <property type="molecule type" value="Genomic_DNA"/>
</dbReference>
<evidence type="ECO:0000313" key="3">
    <source>
        <dbReference type="Proteomes" id="UP000430272"/>
    </source>
</evidence>
<keyword evidence="1" id="KW-0812">Transmembrane</keyword>
<protein>
    <submittedName>
        <fullName evidence="2">Uncharacterized protein</fullName>
    </submittedName>
</protein>
<proteinExistence type="predicted"/>
<name>A0A844Y7H3_9SPHN</name>
<accession>A0A844Y7H3</accession>
<keyword evidence="1" id="KW-0472">Membrane</keyword>
<sequence length="76" mass="8197">MSEPDFLLFANDAELLALSGGALILLAMAAMRMDRRRSRRRDIDRVGWVPWTGLFVTLAVLGGGMLALALPVVIAG</sequence>
<gene>
    <name evidence="2" type="ORF">GRI47_07705</name>
</gene>
<dbReference type="Proteomes" id="UP000430272">
    <property type="component" value="Unassembled WGS sequence"/>
</dbReference>
<organism evidence="2 3">
    <name type="scientific">Qipengyuania pelagi</name>
    <dbReference type="NCBI Taxonomy" id="994320"/>
    <lineage>
        <taxon>Bacteria</taxon>
        <taxon>Pseudomonadati</taxon>
        <taxon>Pseudomonadota</taxon>
        <taxon>Alphaproteobacteria</taxon>
        <taxon>Sphingomonadales</taxon>
        <taxon>Erythrobacteraceae</taxon>
        <taxon>Qipengyuania</taxon>
    </lineage>
</organism>
<dbReference type="AlphaFoldDB" id="A0A844Y7H3"/>
<evidence type="ECO:0000256" key="1">
    <source>
        <dbReference type="SAM" id="Phobius"/>
    </source>
</evidence>
<keyword evidence="3" id="KW-1185">Reference proteome</keyword>
<dbReference type="RefSeq" id="WP_160660694.1">
    <property type="nucleotide sequence ID" value="NZ_BAABDV010000001.1"/>
</dbReference>